<dbReference type="Pfam" id="PF13563">
    <property type="entry name" value="2_5_RNA_ligase2"/>
    <property type="match status" value="1"/>
</dbReference>
<dbReference type="Gene3D" id="3.90.1140.10">
    <property type="entry name" value="Cyclic phosphodiesterase"/>
    <property type="match status" value="1"/>
</dbReference>
<feature type="short sequence motif" description="HXTX 2" evidence="2">
    <location>
        <begin position="129"/>
        <end position="132"/>
    </location>
</feature>
<dbReference type="EC" id="3.1.4.58" evidence="2"/>
<dbReference type="RefSeq" id="WP_060669051.1">
    <property type="nucleotide sequence ID" value="NZ_JARTGE010000120.1"/>
</dbReference>
<feature type="active site" description="Proton donor" evidence="2">
    <location>
        <position position="44"/>
    </location>
</feature>
<dbReference type="EMBL" id="LGTK01000069">
    <property type="protein sequence ID" value="KPH71581.1"/>
    <property type="molecule type" value="Genomic_DNA"/>
</dbReference>
<keyword evidence="4" id="KW-1185">Reference proteome</keyword>
<evidence type="ECO:0000256" key="1">
    <source>
        <dbReference type="ARBA" id="ARBA00022801"/>
    </source>
</evidence>
<dbReference type="GO" id="GO:0016874">
    <property type="term" value="F:ligase activity"/>
    <property type="evidence" value="ECO:0007669"/>
    <property type="project" value="UniProtKB-KW"/>
</dbReference>
<dbReference type="PANTHER" id="PTHR35561:SF1">
    <property type="entry name" value="RNA 2',3'-CYCLIC PHOSPHODIESTERASE"/>
    <property type="match status" value="1"/>
</dbReference>
<organism evidence="3 4">
    <name type="scientific">Oceanobacillus caeni</name>
    <dbReference type="NCBI Taxonomy" id="405946"/>
    <lineage>
        <taxon>Bacteria</taxon>
        <taxon>Bacillati</taxon>
        <taxon>Bacillota</taxon>
        <taxon>Bacilli</taxon>
        <taxon>Bacillales</taxon>
        <taxon>Bacillaceae</taxon>
        <taxon>Oceanobacillus</taxon>
    </lineage>
</organism>
<keyword evidence="3" id="KW-0436">Ligase</keyword>
<proteinExistence type="inferred from homology"/>
<reference evidence="3 4" key="1">
    <citation type="submission" date="2015-07" db="EMBL/GenBank/DDBJ databases">
        <title>High-quality draft genome sequence of Oceanobacillus caeni HM6, a bacillus isolated from a human feces.</title>
        <authorList>
            <person name="Kumar J."/>
            <person name="Verma M.K."/>
            <person name="Pandey R."/>
            <person name="Bhambi M."/>
            <person name="Chauhan N."/>
        </authorList>
    </citation>
    <scope>NUCLEOTIDE SEQUENCE [LARGE SCALE GENOMIC DNA]</scope>
    <source>
        <strain evidence="3 4">HM6</strain>
    </source>
</reference>
<dbReference type="HAMAP" id="MF_01940">
    <property type="entry name" value="RNA_CPDase"/>
    <property type="match status" value="1"/>
</dbReference>
<comment type="similarity">
    <text evidence="2">Belongs to the 2H phosphoesterase superfamily. ThpR family.</text>
</comment>
<dbReference type="InterPro" id="IPR004175">
    <property type="entry name" value="RNA_CPDase"/>
</dbReference>
<dbReference type="SUPFAM" id="SSF55144">
    <property type="entry name" value="LigT-like"/>
    <property type="match status" value="1"/>
</dbReference>
<feature type="short sequence motif" description="HXTX 1" evidence="2">
    <location>
        <begin position="44"/>
        <end position="47"/>
    </location>
</feature>
<evidence type="ECO:0000313" key="4">
    <source>
        <dbReference type="Proteomes" id="UP000037854"/>
    </source>
</evidence>
<keyword evidence="1 2" id="KW-0378">Hydrolase</keyword>
<dbReference type="NCBIfam" id="TIGR02258">
    <property type="entry name" value="2_5_ligase"/>
    <property type="match status" value="1"/>
</dbReference>
<feature type="active site" description="Proton acceptor" evidence="2">
    <location>
        <position position="129"/>
    </location>
</feature>
<evidence type="ECO:0000313" key="3">
    <source>
        <dbReference type="EMBL" id="KPH71581.1"/>
    </source>
</evidence>
<comment type="catalytic activity">
    <reaction evidence="2">
        <text>a 3'-end 2',3'-cyclophospho-ribonucleotide-RNA + H2O = a 3'-end 2'-phospho-ribonucleotide-RNA + H(+)</text>
        <dbReference type="Rhea" id="RHEA:11828"/>
        <dbReference type="Rhea" id="RHEA-COMP:10464"/>
        <dbReference type="Rhea" id="RHEA-COMP:17353"/>
        <dbReference type="ChEBI" id="CHEBI:15377"/>
        <dbReference type="ChEBI" id="CHEBI:15378"/>
        <dbReference type="ChEBI" id="CHEBI:83064"/>
        <dbReference type="ChEBI" id="CHEBI:173113"/>
        <dbReference type="EC" id="3.1.4.58"/>
    </reaction>
</comment>
<comment type="caution">
    <text evidence="3">The sequence shown here is derived from an EMBL/GenBank/DDBJ whole genome shotgun (WGS) entry which is preliminary data.</text>
</comment>
<dbReference type="InterPro" id="IPR009097">
    <property type="entry name" value="Cyclic_Pdiesterase"/>
</dbReference>
<dbReference type="Proteomes" id="UP000037854">
    <property type="component" value="Unassembled WGS sequence"/>
</dbReference>
<sequence length="188" mass="21824">MGQSPHYFIAIQLSKELQNTFALWQNKLQGVLPYKQWYNKKDLHITLKFLGAVNDEKLEELTTHLKRVEELPAFSLEVGTLGTFGNPKSPRVLWAGVERVEPLIKVQQIVEQGAFEVGFPKENRNYSPHITLAKKWNGKIGFSYGDVLEKLKKEFTSKATMHVSEITLFQIHPNRKQKYEPIKKYKLR</sequence>
<comment type="function">
    <text evidence="2">Hydrolyzes RNA 2',3'-cyclic phosphodiester to an RNA 2'-phosphomonoester.</text>
</comment>
<accession>A0ABR5MGD4</accession>
<dbReference type="PANTHER" id="PTHR35561">
    <property type="entry name" value="RNA 2',3'-CYCLIC PHOSPHODIESTERASE"/>
    <property type="match status" value="1"/>
</dbReference>
<name>A0ABR5MGD4_9BACI</name>
<protein>
    <recommendedName>
        <fullName evidence="2">RNA 2',3'-cyclic phosphodiesterase</fullName>
        <shortName evidence="2">RNA 2',3'-CPDase</shortName>
        <ecNumber evidence="2">3.1.4.58</ecNumber>
    </recommendedName>
</protein>
<gene>
    <name evidence="3" type="ORF">AFL42_14830</name>
</gene>
<evidence type="ECO:0000256" key="2">
    <source>
        <dbReference type="HAMAP-Rule" id="MF_01940"/>
    </source>
</evidence>